<dbReference type="EMBL" id="WJXA01000006">
    <property type="protein sequence ID" value="KAF7139956.1"/>
    <property type="molecule type" value="Genomic_DNA"/>
</dbReference>
<proteinExistence type="predicted"/>
<organism evidence="2 3">
    <name type="scientific">Rhododendron simsii</name>
    <name type="common">Sims's rhododendron</name>
    <dbReference type="NCBI Taxonomy" id="118357"/>
    <lineage>
        <taxon>Eukaryota</taxon>
        <taxon>Viridiplantae</taxon>
        <taxon>Streptophyta</taxon>
        <taxon>Embryophyta</taxon>
        <taxon>Tracheophyta</taxon>
        <taxon>Spermatophyta</taxon>
        <taxon>Magnoliopsida</taxon>
        <taxon>eudicotyledons</taxon>
        <taxon>Gunneridae</taxon>
        <taxon>Pentapetalae</taxon>
        <taxon>asterids</taxon>
        <taxon>Ericales</taxon>
        <taxon>Ericaceae</taxon>
        <taxon>Ericoideae</taxon>
        <taxon>Rhodoreae</taxon>
        <taxon>Rhododendron</taxon>
    </lineage>
</organism>
<evidence type="ECO:0000313" key="3">
    <source>
        <dbReference type="Proteomes" id="UP000626092"/>
    </source>
</evidence>
<dbReference type="Proteomes" id="UP000626092">
    <property type="component" value="Unassembled WGS sequence"/>
</dbReference>
<gene>
    <name evidence="2" type="ORF">RHSIM_Rhsim06G0142600</name>
</gene>
<accession>A0A834GSH6</accession>
<evidence type="ECO:0000256" key="1">
    <source>
        <dbReference type="SAM" id="MobiDB-lite"/>
    </source>
</evidence>
<sequence length="85" mass="9584">MAASHLPRLLSNHPFSAPDSNLTYHSRFLPYNPSDAMGLSDLIVLSQPKSKPEREPEPEPRKLRQNRVSNEQPIDSKLALPDHDS</sequence>
<feature type="region of interest" description="Disordered" evidence="1">
    <location>
        <begin position="1"/>
        <end position="23"/>
    </location>
</feature>
<reference evidence="2" key="1">
    <citation type="submission" date="2019-11" db="EMBL/GenBank/DDBJ databases">
        <authorList>
            <person name="Liu Y."/>
            <person name="Hou J."/>
            <person name="Li T.-Q."/>
            <person name="Guan C.-H."/>
            <person name="Wu X."/>
            <person name="Wu H.-Z."/>
            <person name="Ling F."/>
            <person name="Zhang R."/>
            <person name="Shi X.-G."/>
            <person name="Ren J.-P."/>
            <person name="Chen E.-F."/>
            <person name="Sun J.-M."/>
        </authorList>
    </citation>
    <scope>NUCLEOTIDE SEQUENCE</scope>
    <source>
        <strain evidence="2">Adult_tree_wgs_1</strain>
        <tissue evidence="2">Leaves</tissue>
    </source>
</reference>
<feature type="region of interest" description="Disordered" evidence="1">
    <location>
        <begin position="47"/>
        <end position="85"/>
    </location>
</feature>
<keyword evidence="3" id="KW-1185">Reference proteome</keyword>
<evidence type="ECO:0000313" key="2">
    <source>
        <dbReference type="EMBL" id="KAF7139956.1"/>
    </source>
</evidence>
<feature type="compositionally biased region" description="Basic and acidic residues" evidence="1">
    <location>
        <begin position="50"/>
        <end position="62"/>
    </location>
</feature>
<dbReference type="OrthoDB" id="10250284at2759"/>
<name>A0A834GSH6_RHOSS</name>
<dbReference type="AlphaFoldDB" id="A0A834GSH6"/>
<protein>
    <submittedName>
        <fullName evidence="2">Uncharacterized protein</fullName>
    </submittedName>
</protein>
<comment type="caution">
    <text evidence="2">The sequence shown here is derived from an EMBL/GenBank/DDBJ whole genome shotgun (WGS) entry which is preliminary data.</text>
</comment>